<dbReference type="PANTHER" id="PTHR19878:SF8">
    <property type="entry name" value="AUTOPHAGY-RELATED 16, ISOFORM F"/>
    <property type="match status" value="1"/>
</dbReference>
<dbReference type="PROSITE" id="PS00678">
    <property type="entry name" value="WD_REPEATS_1"/>
    <property type="match status" value="1"/>
</dbReference>
<dbReference type="InterPro" id="IPR001680">
    <property type="entry name" value="WD40_rpt"/>
</dbReference>
<dbReference type="PROSITE" id="PS50294">
    <property type="entry name" value="WD_REPEATS_REGION"/>
    <property type="match status" value="2"/>
</dbReference>
<dbReference type="GO" id="GO:0000421">
    <property type="term" value="C:autophagosome membrane"/>
    <property type="evidence" value="ECO:0007669"/>
    <property type="project" value="TreeGrafter"/>
</dbReference>
<dbReference type="InterPro" id="IPR036322">
    <property type="entry name" value="WD40_repeat_dom_sf"/>
</dbReference>
<dbReference type="InterPro" id="IPR045160">
    <property type="entry name" value="ATG16"/>
</dbReference>
<dbReference type="AlphaFoldDB" id="A0A6A4JY52"/>
<dbReference type="GO" id="GO:0000045">
    <property type="term" value="P:autophagosome assembly"/>
    <property type="evidence" value="ECO:0007669"/>
    <property type="project" value="InterPro"/>
</dbReference>
<dbReference type="GO" id="GO:0034274">
    <property type="term" value="C:Atg12-Atg5-Atg16 complex"/>
    <property type="evidence" value="ECO:0007669"/>
    <property type="project" value="TreeGrafter"/>
</dbReference>
<dbReference type="InterPro" id="IPR019775">
    <property type="entry name" value="WD40_repeat_CS"/>
</dbReference>
<dbReference type="InterPro" id="IPR020472">
    <property type="entry name" value="WD40_PAC1"/>
</dbReference>
<dbReference type="PRINTS" id="PR00320">
    <property type="entry name" value="GPROTEINBRPT"/>
</dbReference>
<dbReference type="GO" id="GO:0043495">
    <property type="term" value="F:protein-membrane adaptor activity"/>
    <property type="evidence" value="ECO:0007669"/>
    <property type="project" value="TreeGrafter"/>
</dbReference>
<dbReference type="Pfam" id="PF00400">
    <property type="entry name" value="WD40"/>
    <property type="match status" value="5"/>
</dbReference>
<dbReference type="EMBL" id="WIXP02000003">
    <property type="protein sequence ID" value="KAF6213159.1"/>
    <property type="molecule type" value="Genomic_DNA"/>
</dbReference>
<dbReference type="OrthoDB" id="6262491at2759"/>
<dbReference type="GO" id="GO:0034045">
    <property type="term" value="C:phagophore assembly site membrane"/>
    <property type="evidence" value="ECO:0007669"/>
    <property type="project" value="TreeGrafter"/>
</dbReference>
<dbReference type="InterPro" id="IPR015943">
    <property type="entry name" value="WD40/YVTN_repeat-like_dom_sf"/>
</dbReference>
<comment type="caution">
    <text evidence="1">The sequence shown here is derived from an EMBL/GenBank/DDBJ whole genome shotgun (WGS) entry which is preliminary data.</text>
</comment>
<dbReference type="PROSITE" id="PS50082">
    <property type="entry name" value="WD_REPEATS_2"/>
    <property type="match status" value="4"/>
</dbReference>
<keyword evidence="2" id="KW-1185">Reference proteome</keyword>
<organism evidence="1 2">
    <name type="scientific">Apolygus lucorum</name>
    <name type="common">Small green plant bug</name>
    <name type="synonym">Lygocoris lucorum</name>
    <dbReference type="NCBI Taxonomy" id="248454"/>
    <lineage>
        <taxon>Eukaryota</taxon>
        <taxon>Metazoa</taxon>
        <taxon>Ecdysozoa</taxon>
        <taxon>Arthropoda</taxon>
        <taxon>Hexapoda</taxon>
        <taxon>Insecta</taxon>
        <taxon>Pterygota</taxon>
        <taxon>Neoptera</taxon>
        <taxon>Paraneoptera</taxon>
        <taxon>Hemiptera</taxon>
        <taxon>Heteroptera</taxon>
        <taxon>Panheteroptera</taxon>
        <taxon>Cimicomorpha</taxon>
        <taxon>Miridae</taxon>
        <taxon>Mirini</taxon>
        <taxon>Apolygus</taxon>
    </lineage>
</organism>
<reference evidence="1" key="1">
    <citation type="journal article" date="2021" name="Mol. Ecol. Resour.">
        <title>Apolygus lucorum genome provides insights into omnivorousness and mesophyll feeding.</title>
        <authorList>
            <person name="Liu Y."/>
            <person name="Liu H."/>
            <person name="Wang H."/>
            <person name="Huang T."/>
            <person name="Liu B."/>
            <person name="Yang B."/>
            <person name="Yin L."/>
            <person name="Li B."/>
            <person name="Zhang Y."/>
            <person name="Zhang S."/>
            <person name="Jiang F."/>
            <person name="Zhang X."/>
            <person name="Ren Y."/>
            <person name="Wang B."/>
            <person name="Wang S."/>
            <person name="Lu Y."/>
            <person name="Wu K."/>
            <person name="Fan W."/>
            <person name="Wang G."/>
        </authorList>
    </citation>
    <scope>NUCLEOTIDE SEQUENCE</scope>
    <source>
        <strain evidence="1">12Hb</strain>
    </source>
</reference>
<dbReference type="Proteomes" id="UP000466442">
    <property type="component" value="Unassembled WGS sequence"/>
</dbReference>
<dbReference type="SMART" id="SM00320">
    <property type="entry name" value="WD40"/>
    <property type="match status" value="5"/>
</dbReference>
<gene>
    <name evidence="1" type="ORF">GE061_010874</name>
</gene>
<dbReference type="PANTHER" id="PTHR19878">
    <property type="entry name" value="AUTOPHAGY PROTEIN 16-LIKE"/>
    <property type="match status" value="1"/>
</dbReference>
<protein>
    <submittedName>
        <fullName evidence="1">Uncharacterized protein</fullName>
    </submittedName>
</protein>
<proteinExistence type="predicted"/>
<accession>A0A6A4JY52</accession>
<dbReference type="SUPFAM" id="SSF50978">
    <property type="entry name" value="WD40 repeat-like"/>
    <property type="match status" value="1"/>
</dbReference>
<dbReference type="Gene3D" id="2.130.10.10">
    <property type="entry name" value="YVTN repeat-like/Quinoprotein amine dehydrogenase"/>
    <property type="match status" value="1"/>
</dbReference>
<evidence type="ECO:0000313" key="1">
    <source>
        <dbReference type="EMBL" id="KAF6213159.1"/>
    </source>
</evidence>
<name>A0A6A4JY52_APOLU</name>
<sequence>MLQHTLTGHCGKVLAAKFLGEPTKVVTGSHDRTLKIWDLRSRSCVDTKFAGSCCNDVVISDSSGTTIISGHYDKKIRFWDTRTNQNLSEILVQGKVTSLDLDRDGKTLLCCVRDDTLRLVDLRASQIISTFVAEGFKVGCDWSRAVFSQEGEFVAAGSSDGGVYVWNTATCQLQTVLRHHSSAVISVSWHPFANYIASVDRSKKAVVWTD</sequence>
<evidence type="ECO:0000313" key="2">
    <source>
        <dbReference type="Proteomes" id="UP000466442"/>
    </source>
</evidence>